<feature type="region of interest" description="Disordered" evidence="2">
    <location>
        <begin position="22"/>
        <end position="43"/>
    </location>
</feature>
<name>A0A0D2MR90_9CHLO</name>
<dbReference type="GeneID" id="25728065"/>
<keyword evidence="4" id="KW-1185">Reference proteome</keyword>
<keyword evidence="1" id="KW-0175">Coiled coil</keyword>
<accession>A0A0D2MR90</accession>
<proteinExistence type="predicted"/>
<evidence type="ECO:0000256" key="1">
    <source>
        <dbReference type="SAM" id="Coils"/>
    </source>
</evidence>
<evidence type="ECO:0000313" key="3">
    <source>
        <dbReference type="EMBL" id="KIY97100.1"/>
    </source>
</evidence>
<dbReference type="Proteomes" id="UP000054498">
    <property type="component" value="Unassembled WGS sequence"/>
</dbReference>
<sequence length="353" mass="36282">MEGAAREVADLASRAAAAGPGADALIGGGGSGGSGGSGGLRPGGEELLRRLQRYVDEITAASEERSAEVRRDADELAARHTDLRRRLRLLYNGYRALRCAGALTTPALASDRGKPSPALADAVLAGGMEEILKQDEGADRAAMGRALDKAARLEAELGALKVRQLEFDTLGPQGLGRLAAGGQPAAAQRAAELRAIGAGALQLENVRLREELDRLKRRLTRNESVAAAAAGTAAGQPDVAVLQEMTKLRLENAQLRADAVAAAAAPAAAPASAARAAAGAAPDAALRRQVKEFAATTQSELERKLQAYLSQASVAYQREIVRLRAALGAAAGPEAGDRQPGGGGPVQLPPLAR</sequence>
<evidence type="ECO:0000313" key="4">
    <source>
        <dbReference type="Proteomes" id="UP000054498"/>
    </source>
</evidence>
<dbReference type="RefSeq" id="XP_013896120.1">
    <property type="nucleotide sequence ID" value="XM_014040666.1"/>
</dbReference>
<dbReference type="STRING" id="145388.A0A0D2MR90"/>
<dbReference type="AlphaFoldDB" id="A0A0D2MR90"/>
<gene>
    <name evidence="3" type="ORF">MNEG_10860</name>
</gene>
<organism evidence="3 4">
    <name type="scientific">Monoraphidium neglectum</name>
    <dbReference type="NCBI Taxonomy" id="145388"/>
    <lineage>
        <taxon>Eukaryota</taxon>
        <taxon>Viridiplantae</taxon>
        <taxon>Chlorophyta</taxon>
        <taxon>core chlorophytes</taxon>
        <taxon>Chlorophyceae</taxon>
        <taxon>CS clade</taxon>
        <taxon>Sphaeropleales</taxon>
        <taxon>Selenastraceae</taxon>
        <taxon>Monoraphidium</taxon>
    </lineage>
</organism>
<dbReference type="EMBL" id="KK102708">
    <property type="protein sequence ID" value="KIY97100.1"/>
    <property type="molecule type" value="Genomic_DNA"/>
</dbReference>
<feature type="region of interest" description="Disordered" evidence="2">
    <location>
        <begin position="329"/>
        <end position="353"/>
    </location>
</feature>
<protein>
    <submittedName>
        <fullName evidence="3">Uncharacterized protein</fullName>
    </submittedName>
</protein>
<feature type="coiled-coil region" evidence="1">
    <location>
        <begin position="198"/>
        <end position="225"/>
    </location>
</feature>
<dbReference type="KEGG" id="mng:MNEG_10860"/>
<evidence type="ECO:0000256" key="2">
    <source>
        <dbReference type="SAM" id="MobiDB-lite"/>
    </source>
</evidence>
<feature type="compositionally biased region" description="Gly residues" evidence="2">
    <location>
        <begin position="26"/>
        <end position="42"/>
    </location>
</feature>
<reference evidence="3 4" key="1">
    <citation type="journal article" date="2013" name="BMC Genomics">
        <title>Reconstruction of the lipid metabolism for the microalga Monoraphidium neglectum from its genome sequence reveals characteristics suitable for biofuel production.</title>
        <authorList>
            <person name="Bogen C."/>
            <person name="Al-Dilaimi A."/>
            <person name="Albersmeier A."/>
            <person name="Wichmann J."/>
            <person name="Grundmann M."/>
            <person name="Rupp O."/>
            <person name="Lauersen K.J."/>
            <person name="Blifernez-Klassen O."/>
            <person name="Kalinowski J."/>
            <person name="Goesmann A."/>
            <person name="Mussgnug J.H."/>
            <person name="Kruse O."/>
        </authorList>
    </citation>
    <scope>NUCLEOTIDE SEQUENCE [LARGE SCALE GENOMIC DNA]</scope>
    <source>
        <strain evidence="3 4">SAG 48.87</strain>
    </source>
</reference>